<keyword evidence="2" id="KW-0472">Membrane</keyword>
<dbReference type="EMBL" id="JACHEN010000031">
    <property type="protein sequence ID" value="MBB6217963.1"/>
    <property type="molecule type" value="Genomic_DNA"/>
</dbReference>
<accession>A0A841KX72</accession>
<feature type="compositionally biased region" description="Basic and acidic residues" evidence="1">
    <location>
        <begin position="52"/>
        <end position="65"/>
    </location>
</feature>
<evidence type="ECO:0000313" key="3">
    <source>
        <dbReference type="EMBL" id="MBB6217963.1"/>
    </source>
</evidence>
<dbReference type="AlphaFoldDB" id="A0A841KX72"/>
<organism evidence="3 4">
    <name type="scientific">Anaerosolibacter carboniphilus</name>
    <dbReference type="NCBI Taxonomy" id="1417629"/>
    <lineage>
        <taxon>Bacteria</taxon>
        <taxon>Bacillati</taxon>
        <taxon>Bacillota</taxon>
        <taxon>Clostridia</taxon>
        <taxon>Peptostreptococcales</taxon>
        <taxon>Thermotaleaceae</taxon>
        <taxon>Anaerosolibacter</taxon>
    </lineage>
</organism>
<dbReference type="RefSeq" id="WP_184312470.1">
    <property type="nucleotide sequence ID" value="NZ_JACHEN010000031.1"/>
</dbReference>
<evidence type="ECO:0000313" key="4">
    <source>
        <dbReference type="Proteomes" id="UP000579281"/>
    </source>
</evidence>
<keyword evidence="2" id="KW-1133">Transmembrane helix</keyword>
<name>A0A841KX72_9FIRM</name>
<evidence type="ECO:0000256" key="2">
    <source>
        <dbReference type="SAM" id="Phobius"/>
    </source>
</evidence>
<dbReference type="Proteomes" id="UP000579281">
    <property type="component" value="Unassembled WGS sequence"/>
</dbReference>
<feature type="region of interest" description="Disordered" evidence="1">
    <location>
        <begin position="47"/>
        <end position="67"/>
    </location>
</feature>
<feature type="transmembrane region" description="Helical" evidence="2">
    <location>
        <begin position="6"/>
        <end position="26"/>
    </location>
</feature>
<keyword evidence="4" id="KW-1185">Reference proteome</keyword>
<reference evidence="3 4" key="1">
    <citation type="submission" date="2020-08" db="EMBL/GenBank/DDBJ databases">
        <title>Genomic Encyclopedia of Type Strains, Phase IV (KMG-IV): sequencing the most valuable type-strain genomes for metagenomic binning, comparative biology and taxonomic classification.</title>
        <authorList>
            <person name="Goeker M."/>
        </authorList>
    </citation>
    <scope>NUCLEOTIDE SEQUENCE [LARGE SCALE GENOMIC DNA]</scope>
    <source>
        <strain evidence="3 4">DSM 103526</strain>
    </source>
</reference>
<evidence type="ECO:0000256" key="1">
    <source>
        <dbReference type="SAM" id="MobiDB-lite"/>
    </source>
</evidence>
<proteinExistence type="predicted"/>
<sequence length="272" mass="31699">MKNKSFIITISFLLFFVFIFAMRFNIKEVGSENTSKNGNELSLESSLESLQDAEKKPESESRSEYLKTNAETSTMEFRIATESEKNKIIETLNNIAFSRSYKFETDFEYFNRSKIHIEGTQRNLPQSFCPEDDGLLEIVLSKPYFYASDVKVNGWSWSYNLRKGESLGFACNADTDRDMKGVGPSLNSDPILSTNKFFIFDNQREDIKEIEVTEKPNQSIDFCRITFKDSSVWKNRVMELKVDWNHLMLRKIIVEDSDSRFRFTTSFHNINL</sequence>
<protein>
    <submittedName>
        <fullName evidence="3">Uncharacterized protein</fullName>
    </submittedName>
</protein>
<gene>
    <name evidence="3" type="ORF">HNQ80_004100</name>
</gene>
<comment type="caution">
    <text evidence="3">The sequence shown here is derived from an EMBL/GenBank/DDBJ whole genome shotgun (WGS) entry which is preliminary data.</text>
</comment>
<keyword evidence="2" id="KW-0812">Transmembrane</keyword>